<feature type="signal peptide" evidence="1">
    <location>
        <begin position="1"/>
        <end position="18"/>
    </location>
</feature>
<evidence type="ECO:0000313" key="4">
    <source>
        <dbReference type="Proteomes" id="UP000799423"/>
    </source>
</evidence>
<keyword evidence="1" id="KW-0732">Signal</keyword>
<feature type="domain" description="DUF8021" evidence="2">
    <location>
        <begin position="151"/>
        <end position="259"/>
    </location>
</feature>
<reference evidence="3" key="1">
    <citation type="submission" date="2020-01" db="EMBL/GenBank/DDBJ databases">
        <authorList>
            <consortium name="DOE Joint Genome Institute"/>
            <person name="Haridas S."/>
            <person name="Albert R."/>
            <person name="Binder M."/>
            <person name="Bloem J."/>
            <person name="Labutti K."/>
            <person name="Salamov A."/>
            <person name="Andreopoulos B."/>
            <person name="Baker S.E."/>
            <person name="Barry K."/>
            <person name="Bills G."/>
            <person name="Bluhm B.H."/>
            <person name="Cannon C."/>
            <person name="Castanera R."/>
            <person name="Culley D.E."/>
            <person name="Daum C."/>
            <person name="Ezra D."/>
            <person name="Gonzalez J.B."/>
            <person name="Henrissat B."/>
            <person name="Kuo A."/>
            <person name="Liang C."/>
            <person name="Lipzen A."/>
            <person name="Lutzoni F."/>
            <person name="Magnuson J."/>
            <person name="Mondo S."/>
            <person name="Nolan M."/>
            <person name="Ohm R."/>
            <person name="Pangilinan J."/>
            <person name="Park H.-J."/>
            <person name="Ramirez L."/>
            <person name="Alfaro M."/>
            <person name="Sun H."/>
            <person name="Tritt A."/>
            <person name="Yoshinaga Y."/>
            <person name="Zwiers L.-H."/>
            <person name="Turgeon B.G."/>
            <person name="Goodwin S.B."/>
            <person name="Spatafora J.W."/>
            <person name="Crous P.W."/>
            <person name="Grigoriev I.V."/>
        </authorList>
    </citation>
    <scope>NUCLEOTIDE SEQUENCE</scope>
    <source>
        <strain evidence="3">IPT5</strain>
    </source>
</reference>
<evidence type="ECO:0000259" key="2">
    <source>
        <dbReference type="Pfam" id="PF26061"/>
    </source>
</evidence>
<keyword evidence="4" id="KW-1185">Reference proteome</keyword>
<dbReference type="InterPro" id="IPR058334">
    <property type="entry name" value="DUF8021"/>
</dbReference>
<sequence>MHIHPTTVLPLLASLTTATCTLDLLHSLTTSLVTAQTTGSKNTSSFFSPSTQFTQNRRSVPLTQHILSTPLLLNHTRSQHDLPQCATYTESIVLNSTAPYVLATQMRIDNTTGLVAKVDSIVTTKGDWLFNVTGTYYWSTRESWTVIPEAKRDTRAVIKAAADAYCNLFSDKSVVVPWGSPCARLEGGAYTGKGQAGDRCDVGVPSGVNLVNRQYVIDEDFGTVDIMMDFGGTVGGQGGLPDSHEFRVEGGKLRYVHTLSSCGGRACM</sequence>
<organism evidence="3 4">
    <name type="scientific">Plenodomus tracheiphilus IPT5</name>
    <dbReference type="NCBI Taxonomy" id="1408161"/>
    <lineage>
        <taxon>Eukaryota</taxon>
        <taxon>Fungi</taxon>
        <taxon>Dikarya</taxon>
        <taxon>Ascomycota</taxon>
        <taxon>Pezizomycotina</taxon>
        <taxon>Dothideomycetes</taxon>
        <taxon>Pleosporomycetidae</taxon>
        <taxon>Pleosporales</taxon>
        <taxon>Pleosporineae</taxon>
        <taxon>Leptosphaeriaceae</taxon>
        <taxon>Plenodomus</taxon>
    </lineage>
</organism>
<dbReference type="EMBL" id="MU006292">
    <property type="protein sequence ID" value="KAF2854769.1"/>
    <property type="molecule type" value="Genomic_DNA"/>
</dbReference>
<evidence type="ECO:0000256" key="1">
    <source>
        <dbReference type="SAM" id="SignalP"/>
    </source>
</evidence>
<dbReference type="AlphaFoldDB" id="A0A6A7BK24"/>
<evidence type="ECO:0000313" key="3">
    <source>
        <dbReference type="EMBL" id="KAF2854769.1"/>
    </source>
</evidence>
<feature type="chain" id="PRO_5025334777" description="DUF8021 domain-containing protein" evidence="1">
    <location>
        <begin position="19"/>
        <end position="268"/>
    </location>
</feature>
<protein>
    <recommendedName>
        <fullName evidence="2">DUF8021 domain-containing protein</fullName>
    </recommendedName>
</protein>
<gene>
    <name evidence="3" type="ORF">T440DRAFT_242476</name>
</gene>
<accession>A0A6A7BK24</accession>
<dbReference type="Pfam" id="PF26061">
    <property type="entry name" value="DUF8021"/>
    <property type="match status" value="1"/>
</dbReference>
<dbReference type="Proteomes" id="UP000799423">
    <property type="component" value="Unassembled WGS sequence"/>
</dbReference>
<dbReference type="OrthoDB" id="3504677at2759"/>
<proteinExistence type="predicted"/>
<name>A0A6A7BK24_9PLEO</name>